<organism evidence="1">
    <name type="scientific">Arundo donax</name>
    <name type="common">Giant reed</name>
    <name type="synonym">Donax arundinaceus</name>
    <dbReference type="NCBI Taxonomy" id="35708"/>
    <lineage>
        <taxon>Eukaryota</taxon>
        <taxon>Viridiplantae</taxon>
        <taxon>Streptophyta</taxon>
        <taxon>Embryophyta</taxon>
        <taxon>Tracheophyta</taxon>
        <taxon>Spermatophyta</taxon>
        <taxon>Magnoliopsida</taxon>
        <taxon>Liliopsida</taxon>
        <taxon>Poales</taxon>
        <taxon>Poaceae</taxon>
        <taxon>PACMAD clade</taxon>
        <taxon>Arundinoideae</taxon>
        <taxon>Arundineae</taxon>
        <taxon>Arundo</taxon>
    </lineage>
</organism>
<sequence length="60" mass="6382">MFVSVASMPGSECARRAGAGAPLCPCFDVARKVFALLPQSAGRYRGRGLQWIAALMSHQS</sequence>
<name>A0A0A9BNI7_ARUDO</name>
<reference evidence="1" key="2">
    <citation type="journal article" date="2015" name="Data Brief">
        <title>Shoot transcriptome of the giant reed, Arundo donax.</title>
        <authorList>
            <person name="Barrero R.A."/>
            <person name="Guerrero F.D."/>
            <person name="Moolhuijzen P."/>
            <person name="Goolsby J.A."/>
            <person name="Tidwell J."/>
            <person name="Bellgard S.E."/>
            <person name="Bellgard M.I."/>
        </authorList>
    </citation>
    <scope>NUCLEOTIDE SEQUENCE</scope>
    <source>
        <tissue evidence="1">Shoot tissue taken approximately 20 cm above the soil surface</tissue>
    </source>
</reference>
<evidence type="ECO:0000313" key="1">
    <source>
        <dbReference type="EMBL" id="JAD65514.1"/>
    </source>
</evidence>
<protein>
    <submittedName>
        <fullName evidence="1">Uncharacterized protein</fullName>
    </submittedName>
</protein>
<dbReference type="AlphaFoldDB" id="A0A0A9BNI7"/>
<accession>A0A0A9BNI7</accession>
<reference evidence="1" key="1">
    <citation type="submission" date="2014-09" db="EMBL/GenBank/DDBJ databases">
        <authorList>
            <person name="Magalhaes I.L.F."/>
            <person name="Oliveira U."/>
            <person name="Santos F.R."/>
            <person name="Vidigal T.H.D.A."/>
            <person name="Brescovit A.D."/>
            <person name="Santos A.J."/>
        </authorList>
    </citation>
    <scope>NUCLEOTIDE SEQUENCE</scope>
    <source>
        <tissue evidence="1">Shoot tissue taken approximately 20 cm above the soil surface</tissue>
    </source>
</reference>
<dbReference type="EMBL" id="GBRH01232381">
    <property type="protein sequence ID" value="JAD65514.1"/>
    <property type="molecule type" value="Transcribed_RNA"/>
</dbReference>
<proteinExistence type="predicted"/>